<gene>
    <name evidence="1" type="ORF">HCBAA847_2225</name>
    <name evidence="2" type="ORF">HCCG_00623</name>
</gene>
<evidence type="ECO:0000313" key="1">
    <source>
        <dbReference type="EMBL" id="BAM33440.1"/>
    </source>
</evidence>
<reference evidence="3" key="4">
    <citation type="journal article" date="2014" name="Genome Announc.">
        <title>Draft genome sequences of six enterohepatic helicobacter species isolated from humans and one from rhesus macaques.</title>
        <authorList>
            <person name="Shen Z."/>
            <person name="Sheh A."/>
            <person name="Young S.K."/>
            <person name="Abouelliel A."/>
            <person name="Ward D.V."/>
            <person name="Earl A.M."/>
            <person name="Fox J.G."/>
        </authorList>
    </citation>
    <scope>NUCLEOTIDE SEQUENCE [LARGE SCALE GENOMIC DNA]</scope>
    <source>
        <strain evidence="3">CCUG 18818</strain>
    </source>
</reference>
<dbReference type="AlphaFoldDB" id="A0AAI8MPD1"/>
<reference evidence="2" key="1">
    <citation type="submission" date="2008-08" db="EMBL/GenBank/DDBJ databases">
        <title>Annotation of Helicobacter cinaedi strain CCUG 18818.</title>
        <authorList>
            <consortium name="The Broad Institute Genome Sequencing Platform"/>
            <person name="Fox J.G."/>
            <person name="Shen Z."/>
            <person name="Charoenlap N."/>
            <person name="Schauer D.B."/>
            <person name="Ward D."/>
            <person name="Mehta T."/>
            <person name="Young S."/>
            <person name="Jaffe D."/>
            <person name="Gnerre S."/>
            <person name="Berlin A."/>
            <person name="Heiman D."/>
            <person name="Hepburn T."/>
            <person name="Shea T."/>
            <person name="Sykes S."/>
            <person name="Alvarado L."/>
            <person name="Kodira C."/>
            <person name="Borodovsky M."/>
            <person name="Lander E."/>
            <person name="Galagan J."/>
            <person name="Nusbaum C."/>
            <person name="Birren B."/>
        </authorList>
    </citation>
    <scope>NUCLEOTIDE SEQUENCE</scope>
    <source>
        <strain evidence="2">CCUG 18818</strain>
    </source>
</reference>
<proteinExistence type="predicted"/>
<reference evidence="1" key="3">
    <citation type="submission" date="2012-07" db="EMBL/GenBank/DDBJ databases">
        <authorList>
            <person name="Akiyama T."/>
            <person name="Takeshita N."/>
            <person name="Ohmagari N."/>
            <person name="Kirikae T."/>
        </authorList>
    </citation>
    <scope>NUCLEOTIDE SEQUENCE</scope>
    <source>
        <strain evidence="1">ATCC BAA-847</strain>
    </source>
</reference>
<sequence>MKKTIFGLMISTMCAFGLEMEEALEAFTNRIMMGVCGASEEVAIALRLQNGMNKEKATNSSIERLKICGELTFKKESIAKSKSKNRKWNALYEEGIEVGKEAFGDSIEKLARQSKE</sequence>
<dbReference type="KEGG" id="hcb:HCBAA847_2225"/>
<name>A0AAI8MPD1_9HELI</name>
<evidence type="ECO:0000313" key="4">
    <source>
        <dbReference type="Proteomes" id="UP000006036"/>
    </source>
</evidence>
<dbReference type="Proteomes" id="UP000006036">
    <property type="component" value="Chromosome 1"/>
</dbReference>
<accession>A0AAI8MPD1</accession>
<dbReference type="EMBL" id="DS990391">
    <property type="protein sequence ID" value="EFR46077.1"/>
    <property type="molecule type" value="Genomic_DNA"/>
</dbReference>
<reference evidence="1 4" key="2">
    <citation type="journal article" date="2012" name="J. Bacteriol.">
        <title>Complete Genome Sequence of Helicobacter cinaedi Type Strain ATCC BAA-847.</title>
        <authorList>
            <person name="Miyoshi-Akiyama T."/>
            <person name="Takeshita N."/>
            <person name="Ohmagari N."/>
            <person name="Kirikae T."/>
        </authorList>
    </citation>
    <scope>NUCLEOTIDE SEQUENCE [LARGE SCALE GENOMIC DNA]</scope>
    <source>
        <strain evidence="1 4">ATCC BAA-847</strain>
    </source>
</reference>
<evidence type="ECO:0000313" key="2">
    <source>
        <dbReference type="EMBL" id="EFR46077.1"/>
    </source>
</evidence>
<dbReference type="EMBL" id="AP012492">
    <property type="protein sequence ID" value="BAM33440.1"/>
    <property type="molecule type" value="Genomic_DNA"/>
</dbReference>
<organism evidence="1 4">
    <name type="scientific">Helicobacter cinaedi CCUG 18818 = ATCC BAA-847</name>
    <dbReference type="NCBI Taxonomy" id="537971"/>
    <lineage>
        <taxon>Bacteria</taxon>
        <taxon>Pseudomonadati</taxon>
        <taxon>Campylobacterota</taxon>
        <taxon>Epsilonproteobacteria</taxon>
        <taxon>Campylobacterales</taxon>
        <taxon>Helicobacteraceae</taxon>
        <taxon>Helicobacter</taxon>
    </lineage>
</organism>
<dbReference type="Proteomes" id="UP000005755">
    <property type="component" value="Unassembled WGS sequence"/>
</dbReference>
<protein>
    <submittedName>
        <fullName evidence="1">Uncharacterized protein</fullName>
    </submittedName>
</protein>
<dbReference type="RefSeq" id="WP_002955926.1">
    <property type="nucleotide sequence ID" value="NC_020555.1"/>
</dbReference>
<keyword evidence="3" id="KW-1185">Reference proteome</keyword>
<evidence type="ECO:0000313" key="3">
    <source>
        <dbReference type="Proteomes" id="UP000005755"/>
    </source>
</evidence>